<dbReference type="AlphaFoldDB" id="A0A4Q9GKC0"/>
<dbReference type="EMBL" id="SIUB01000004">
    <property type="protein sequence ID" value="TBN53485.1"/>
    <property type="molecule type" value="Genomic_DNA"/>
</dbReference>
<evidence type="ECO:0000313" key="2">
    <source>
        <dbReference type="Proteomes" id="UP000291613"/>
    </source>
</evidence>
<keyword evidence="2" id="KW-1185">Reference proteome</keyword>
<name>A0A4Q9GKC0_9HYPH</name>
<evidence type="ECO:0000313" key="1">
    <source>
        <dbReference type="EMBL" id="TBN53485.1"/>
    </source>
</evidence>
<accession>A0A4Q9GKC0</accession>
<proteinExistence type="predicted"/>
<organism evidence="1 2">
    <name type="scientific">Hansschlegelia quercus</name>
    <dbReference type="NCBI Taxonomy" id="2528245"/>
    <lineage>
        <taxon>Bacteria</taxon>
        <taxon>Pseudomonadati</taxon>
        <taxon>Pseudomonadota</taxon>
        <taxon>Alphaproteobacteria</taxon>
        <taxon>Hyphomicrobiales</taxon>
        <taxon>Methylopilaceae</taxon>
        <taxon>Hansschlegelia</taxon>
    </lineage>
</organism>
<dbReference type="RefSeq" id="WP_131003541.1">
    <property type="nucleotide sequence ID" value="NZ_JBHSZR010000007.1"/>
</dbReference>
<sequence>MPFFVFTARIRSKIVDLGVVAPEIRGNNLFGVPDLFTQTTPPSRRDAADRALITELQRDGHGIVIDLEPLGSLGETVWSRVTVLFEATSNRPEDV</sequence>
<comment type="caution">
    <text evidence="1">The sequence shown here is derived from an EMBL/GenBank/DDBJ whole genome shotgun (WGS) entry which is preliminary data.</text>
</comment>
<reference evidence="1 2" key="1">
    <citation type="submission" date="2019-02" db="EMBL/GenBank/DDBJ databases">
        <title>Hansschlegelia quercus sp. nov., a novel methylotrophic bacterium from buds of oak (Quercus robur L.).</title>
        <authorList>
            <person name="Agafonova N.V."/>
            <person name="Kaparullina E.N."/>
            <person name="Grouzdev D.S."/>
            <person name="Doronina N.V."/>
        </authorList>
    </citation>
    <scope>NUCLEOTIDE SEQUENCE [LARGE SCALE GENOMIC DNA]</scope>
    <source>
        <strain evidence="1 2">Dub</strain>
    </source>
</reference>
<protein>
    <submittedName>
        <fullName evidence="1">Uncharacterized protein</fullName>
    </submittedName>
</protein>
<gene>
    <name evidence="1" type="ORF">EYR15_10785</name>
</gene>
<dbReference type="Proteomes" id="UP000291613">
    <property type="component" value="Unassembled WGS sequence"/>
</dbReference>